<dbReference type="GO" id="GO:0043565">
    <property type="term" value="F:sequence-specific DNA binding"/>
    <property type="evidence" value="ECO:0007669"/>
    <property type="project" value="InterPro"/>
</dbReference>
<dbReference type="InterPro" id="IPR018060">
    <property type="entry name" value="HTH_AraC"/>
</dbReference>
<dbReference type="SUPFAM" id="SSF46689">
    <property type="entry name" value="Homeodomain-like"/>
    <property type="match status" value="1"/>
</dbReference>
<evidence type="ECO:0000313" key="5">
    <source>
        <dbReference type="EMBL" id="CFQ99551.1"/>
    </source>
</evidence>
<dbReference type="AlphaFoldDB" id="A0AAI8ZQZ8"/>
<dbReference type="PANTHER" id="PTHR43280:SF2">
    <property type="entry name" value="HTH-TYPE TRANSCRIPTIONAL REGULATOR EXSA"/>
    <property type="match status" value="1"/>
</dbReference>
<evidence type="ECO:0000256" key="3">
    <source>
        <dbReference type="ARBA" id="ARBA00023163"/>
    </source>
</evidence>
<name>A0AAI8ZQZ8_YERFR</name>
<dbReference type="PROSITE" id="PS01124">
    <property type="entry name" value="HTH_ARAC_FAMILY_2"/>
    <property type="match status" value="1"/>
</dbReference>
<dbReference type="InterPro" id="IPR009057">
    <property type="entry name" value="Homeodomain-like_sf"/>
</dbReference>
<keyword evidence="3" id="KW-0804">Transcription</keyword>
<organism evidence="5 6">
    <name type="scientific">Yersinia frederiksenii</name>
    <dbReference type="NCBI Taxonomy" id="29484"/>
    <lineage>
        <taxon>Bacteria</taxon>
        <taxon>Pseudomonadati</taxon>
        <taxon>Pseudomonadota</taxon>
        <taxon>Gammaproteobacteria</taxon>
        <taxon>Enterobacterales</taxon>
        <taxon>Yersiniaceae</taxon>
        <taxon>Yersinia</taxon>
    </lineage>
</organism>
<evidence type="ECO:0000256" key="2">
    <source>
        <dbReference type="ARBA" id="ARBA00023125"/>
    </source>
</evidence>
<dbReference type="Gene3D" id="1.10.10.60">
    <property type="entry name" value="Homeodomain-like"/>
    <property type="match status" value="1"/>
</dbReference>
<comment type="caution">
    <text evidence="5">The sequence shown here is derived from an EMBL/GenBank/DDBJ whole genome shotgun (WGS) entry which is preliminary data.</text>
</comment>
<dbReference type="Pfam" id="PF12833">
    <property type="entry name" value="HTH_18"/>
    <property type="match status" value="1"/>
</dbReference>
<dbReference type="SMART" id="SM00342">
    <property type="entry name" value="HTH_ARAC"/>
    <property type="match status" value="1"/>
</dbReference>
<reference evidence="5 6" key="1">
    <citation type="submission" date="2015-03" db="EMBL/GenBank/DDBJ databases">
        <authorList>
            <consortium name="Pathogen Informatics"/>
            <person name="Murphy D."/>
        </authorList>
    </citation>
    <scope>NUCLEOTIDE SEQUENCE [LARGE SCALE GENOMIC DNA]</scope>
    <source>
        <strain evidence="5 6">3400/83</strain>
    </source>
</reference>
<dbReference type="PANTHER" id="PTHR43280">
    <property type="entry name" value="ARAC-FAMILY TRANSCRIPTIONAL REGULATOR"/>
    <property type="match status" value="1"/>
</dbReference>
<protein>
    <submittedName>
        <fullName evidence="5">AraC family transcription regulator</fullName>
    </submittedName>
</protein>
<evidence type="ECO:0000259" key="4">
    <source>
        <dbReference type="PROSITE" id="PS01124"/>
    </source>
</evidence>
<evidence type="ECO:0000256" key="1">
    <source>
        <dbReference type="ARBA" id="ARBA00023015"/>
    </source>
</evidence>
<sequence>MIGQHDNDDSAVRCNSVDPLNSVQQVARCLSLQDQLVLAIPTNKSGTLTFHSRYSGKEIAITQPSLFICDSLVGNQDHWSVDSITLAHLIEIIATIDSARGKSLLRNTGNETSASLAWPEVILVEPTEHSAKPSINNIVTDLMLRHQTEFNIWCQSLRKYEAYGIMSFLLSSSEQVNNVSISYLSGRYGVSTAYFRYLYKQSFNNTAKKKMMSVRMASAVLRLIESEASILNIGLDAGYCSASHFTNDIKKELGLTPSEIRRLEAILHEI</sequence>
<feature type="domain" description="HTH araC/xylS-type" evidence="4">
    <location>
        <begin position="163"/>
        <end position="263"/>
    </location>
</feature>
<gene>
    <name evidence="5" type="primary">ysaE</name>
    <name evidence="5" type="ORF">ERS008524_01971</name>
</gene>
<dbReference type="EMBL" id="CGCB01000010">
    <property type="protein sequence ID" value="CFQ99551.1"/>
    <property type="molecule type" value="Genomic_DNA"/>
</dbReference>
<keyword evidence="1" id="KW-0805">Transcription regulation</keyword>
<dbReference type="PROSITE" id="PS00041">
    <property type="entry name" value="HTH_ARAC_FAMILY_1"/>
    <property type="match status" value="1"/>
</dbReference>
<dbReference type="GO" id="GO:0003700">
    <property type="term" value="F:DNA-binding transcription factor activity"/>
    <property type="evidence" value="ECO:0007669"/>
    <property type="project" value="InterPro"/>
</dbReference>
<accession>A0AAI8ZQZ8</accession>
<dbReference type="RefSeq" id="WP_081009524.1">
    <property type="nucleotide sequence ID" value="NZ_CABMMF010000010.1"/>
</dbReference>
<proteinExistence type="predicted"/>
<dbReference type="Proteomes" id="UP000046784">
    <property type="component" value="Unassembled WGS sequence"/>
</dbReference>
<evidence type="ECO:0000313" key="6">
    <source>
        <dbReference type="Proteomes" id="UP000046784"/>
    </source>
</evidence>
<keyword evidence="2" id="KW-0238">DNA-binding</keyword>
<dbReference type="InterPro" id="IPR018062">
    <property type="entry name" value="HTH_AraC-typ_CS"/>
</dbReference>